<dbReference type="EnsemblPlants" id="Solyc05g015843.1.1">
    <property type="protein sequence ID" value="Solyc05g015843.1.1"/>
    <property type="gene ID" value="Solyc05g015843.1"/>
</dbReference>
<proteinExistence type="predicted"/>
<dbReference type="AlphaFoldDB" id="A0A3Q7GGG4"/>
<feature type="compositionally biased region" description="Low complexity" evidence="1">
    <location>
        <begin position="58"/>
        <end position="68"/>
    </location>
</feature>
<keyword evidence="3" id="KW-1185">Reference proteome</keyword>
<dbReference type="InParanoid" id="A0A3Q7GGG4"/>
<reference evidence="2" key="2">
    <citation type="submission" date="2019-01" db="UniProtKB">
        <authorList>
            <consortium name="EnsemblPlants"/>
        </authorList>
    </citation>
    <scope>IDENTIFICATION</scope>
    <source>
        <strain evidence="2">cv. Heinz 1706</strain>
    </source>
</reference>
<sequence length="98" mass="11145">MKYIPAFWEINITIIITTGDHKTINNRDSLQSEKHYASTPGRPPEEKEAAVTAPRHQAASSSGAAPSAITIQPARCQQPRRSQDRDNRWLNKNNYIWM</sequence>
<name>A0A3Q7GGG4_SOLLC</name>
<feature type="region of interest" description="Disordered" evidence="1">
    <location>
        <begin position="24"/>
        <end position="87"/>
    </location>
</feature>
<feature type="compositionally biased region" description="Basic and acidic residues" evidence="1">
    <location>
        <begin position="24"/>
        <end position="36"/>
    </location>
</feature>
<evidence type="ECO:0000256" key="1">
    <source>
        <dbReference type="SAM" id="MobiDB-lite"/>
    </source>
</evidence>
<dbReference type="Gramene" id="Solyc05g015843.1.1">
    <property type="protein sequence ID" value="Solyc05g015843.1.1"/>
    <property type="gene ID" value="Solyc05g015843.1"/>
</dbReference>
<reference evidence="2" key="1">
    <citation type="journal article" date="2012" name="Nature">
        <title>The tomato genome sequence provides insights into fleshy fruit evolution.</title>
        <authorList>
            <consortium name="Tomato Genome Consortium"/>
        </authorList>
    </citation>
    <scope>NUCLEOTIDE SEQUENCE [LARGE SCALE GENOMIC DNA]</scope>
    <source>
        <strain evidence="2">cv. Heinz 1706</strain>
    </source>
</reference>
<protein>
    <submittedName>
        <fullName evidence="2">Uncharacterized protein</fullName>
    </submittedName>
</protein>
<evidence type="ECO:0000313" key="2">
    <source>
        <dbReference type="EnsemblPlants" id="Solyc05g015843.1.1"/>
    </source>
</evidence>
<dbReference type="Proteomes" id="UP000004994">
    <property type="component" value="Chromosome 5"/>
</dbReference>
<organism evidence="2">
    <name type="scientific">Solanum lycopersicum</name>
    <name type="common">Tomato</name>
    <name type="synonym">Lycopersicon esculentum</name>
    <dbReference type="NCBI Taxonomy" id="4081"/>
    <lineage>
        <taxon>Eukaryota</taxon>
        <taxon>Viridiplantae</taxon>
        <taxon>Streptophyta</taxon>
        <taxon>Embryophyta</taxon>
        <taxon>Tracheophyta</taxon>
        <taxon>Spermatophyta</taxon>
        <taxon>Magnoliopsida</taxon>
        <taxon>eudicotyledons</taxon>
        <taxon>Gunneridae</taxon>
        <taxon>Pentapetalae</taxon>
        <taxon>asterids</taxon>
        <taxon>lamiids</taxon>
        <taxon>Solanales</taxon>
        <taxon>Solanaceae</taxon>
        <taxon>Solanoideae</taxon>
        <taxon>Solaneae</taxon>
        <taxon>Solanum</taxon>
        <taxon>Solanum subgen. Lycopersicon</taxon>
    </lineage>
</organism>
<evidence type="ECO:0000313" key="3">
    <source>
        <dbReference type="Proteomes" id="UP000004994"/>
    </source>
</evidence>
<accession>A0A3Q7GGG4</accession>